<dbReference type="Pfam" id="PF00069">
    <property type="entry name" value="Pkinase"/>
    <property type="match status" value="1"/>
</dbReference>
<dbReference type="InterPro" id="IPR011333">
    <property type="entry name" value="SKP1/BTB/POZ_sf"/>
</dbReference>
<dbReference type="FunFam" id="1.10.510.10:FF:001091">
    <property type="entry name" value="STE family protein kinase"/>
    <property type="match status" value="1"/>
</dbReference>
<dbReference type="InterPro" id="IPR035927">
    <property type="entry name" value="DUSP-like_sf"/>
</dbReference>
<keyword evidence="2" id="KW-0597">Phosphoprotein</keyword>
<feature type="compositionally biased region" description="Basic residues" evidence="10">
    <location>
        <begin position="775"/>
        <end position="784"/>
    </location>
</feature>
<feature type="compositionally biased region" description="Pro residues" evidence="10">
    <location>
        <begin position="446"/>
        <end position="471"/>
    </location>
</feature>
<evidence type="ECO:0000259" key="12">
    <source>
        <dbReference type="PROSITE" id="PS51283"/>
    </source>
</evidence>
<dbReference type="InterPro" id="IPR022165">
    <property type="entry name" value="PKK"/>
</dbReference>
<feature type="compositionally biased region" description="Basic and acidic residues" evidence="10">
    <location>
        <begin position="602"/>
        <end position="613"/>
    </location>
</feature>
<dbReference type="GO" id="GO:0004843">
    <property type="term" value="F:cysteine-type deubiquitinase activity"/>
    <property type="evidence" value="ECO:0007669"/>
    <property type="project" value="InterPro"/>
</dbReference>
<reference evidence="13" key="1">
    <citation type="submission" date="2021-03" db="EMBL/GenBank/DDBJ databases">
        <authorList>
            <person name="Bekaert M."/>
        </authorList>
    </citation>
    <scope>NUCLEOTIDE SEQUENCE</scope>
</reference>
<feature type="region of interest" description="Disordered" evidence="10">
    <location>
        <begin position="1248"/>
        <end position="1271"/>
    </location>
</feature>
<dbReference type="CDD" id="cd18376">
    <property type="entry name" value="BTB_POZ_FIP2-like"/>
    <property type="match status" value="1"/>
</dbReference>
<dbReference type="Pfam" id="PF12474">
    <property type="entry name" value="PKK"/>
    <property type="match status" value="2"/>
</dbReference>
<feature type="compositionally biased region" description="Basic and acidic residues" evidence="10">
    <location>
        <begin position="748"/>
        <end position="758"/>
    </location>
</feature>
<evidence type="ECO:0000256" key="10">
    <source>
        <dbReference type="SAM" id="MobiDB-lite"/>
    </source>
</evidence>
<dbReference type="GO" id="GO:0051260">
    <property type="term" value="P:protein homooligomerization"/>
    <property type="evidence" value="ECO:0007669"/>
    <property type="project" value="InterPro"/>
</dbReference>
<dbReference type="Gene3D" id="3.30.200.20">
    <property type="entry name" value="Phosphorylase Kinase, domain 1"/>
    <property type="match status" value="1"/>
</dbReference>
<protein>
    <submittedName>
        <fullName evidence="13">SLK</fullName>
        <ecNumber evidence="13">2.7.11.1</ecNumber>
    </submittedName>
</protein>
<dbReference type="Gene3D" id="3.30.710.10">
    <property type="entry name" value="Potassium Channel Kv1.1, Chain A"/>
    <property type="match status" value="1"/>
</dbReference>
<dbReference type="InterPro" id="IPR003131">
    <property type="entry name" value="T1-type_BTB"/>
</dbReference>
<feature type="compositionally biased region" description="Polar residues" evidence="10">
    <location>
        <begin position="614"/>
        <end position="633"/>
    </location>
</feature>
<organism evidence="13 14">
    <name type="scientific">Mytilus edulis</name>
    <name type="common">Blue mussel</name>
    <dbReference type="NCBI Taxonomy" id="6550"/>
    <lineage>
        <taxon>Eukaryota</taxon>
        <taxon>Metazoa</taxon>
        <taxon>Spiralia</taxon>
        <taxon>Lophotrochozoa</taxon>
        <taxon>Mollusca</taxon>
        <taxon>Bivalvia</taxon>
        <taxon>Autobranchia</taxon>
        <taxon>Pteriomorphia</taxon>
        <taxon>Mytilida</taxon>
        <taxon>Mytiloidea</taxon>
        <taxon>Mytilidae</taxon>
        <taxon>Mytilinae</taxon>
        <taxon>Mytilus</taxon>
    </lineage>
</organism>
<feature type="region of interest" description="Disordered" evidence="10">
    <location>
        <begin position="1102"/>
        <end position="1137"/>
    </location>
</feature>
<feature type="compositionally biased region" description="Basic and acidic residues" evidence="10">
    <location>
        <begin position="1104"/>
        <end position="1137"/>
    </location>
</feature>
<accession>A0A8S3U181</accession>
<evidence type="ECO:0000313" key="14">
    <source>
        <dbReference type="Proteomes" id="UP000683360"/>
    </source>
</evidence>
<feature type="region of interest" description="Disordered" evidence="10">
    <location>
        <begin position="337"/>
        <end position="535"/>
    </location>
</feature>
<evidence type="ECO:0000256" key="9">
    <source>
        <dbReference type="SAM" id="Coils"/>
    </source>
</evidence>
<name>A0A8S3U181_MYTED</name>
<feature type="compositionally biased region" description="Polar residues" evidence="10">
    <location>
        <begin position="728"/>
        <end position="742"/>
    </location>
</feature>
<dbReference type="PROSITE" id="PS51283">
    <property type="entry name" value="DUSP"/>
    <property type="match status" value="1"/>
</dbReference>
<dbReference type="Proteomes" id="UP000683360">
    <property type="component" value="Unassembled WGS sequence"/>
</dbReference>
<dbReference type="EMBL" id="CAJPWZ010002379">
    <property type="protein sequence ID" value="CAG2237192.1"/>
    <property type="molecule type" value="Genomic_DNA"/>
</dbReference>
<keyword evidence="5 8" id="KW-0547">Nucleotide-binding</keyword>
<feature type="compositionally biased region" description="Polar residues" evidence="10">
    <location>
        <begin position="474"/>
        <end position="490"/>
    </location>
</feature>
<gene>
    <name evidence="13" type="ORF">MEDL_49682</name>
</gene>
<keyword evidence="4 13" id="KW-0808">Transferase</keyword>
<keyword evidence="7 8" id="KW-0067">ATP-binding</keyword>
<dbReference type="Gene3D" id="3.10.20.90">
    <property type="entry name" value="Phosphatidylinositol 3-kinase Catalytic Subunit, Chain A, domain 1"/>
    <property type="match status" value="1"/>
</dbReference>
<dbReference type="SMART" id="SM00225">
    <property type="entry name" value="BTB"/>
    <property type="match status" value="1"/>
</dbReference>
<evidence type="ECO:0000256" key="5">
    <source>
        <dbReference type="ARBA" id="ARBA00022741"/>
    </source>
</evidence>
<dbReference type="OrthoDB" id="10027016at2759"/>
<evidence type="ECO:0000256" key="4">
    <source>
        <dbReference type="ARBA" id="ARBA00022679"/>
    </source>
</evidence>
<feature type="compositionally biased region" description="Basic and acidic residues" evidence="10">
    <location>
        <begin position="357"/>
        <end position="445"/>
    </location>
</feature>
<dbReference type="SUPFAM" id="SSF56112">
    <property type="entry name" value="Protein kinase-like (PK-like)"/>
    <property type="match status" value="1"/>
</dbReference>
<dbReference type="InterPro" id="IPR011009">
    <property type="entry name" value="Kinase-like_dom_sf"/>
</dbReference>
<feature type="binding site" evidence="8">
    <location>
        <position position="69"/>
    </location>
    <ligand>
        <name>ATP</name>
        <dbReference type="ChEBI" id="CHEBI:30616"/>
    </ligand>
</feature>
<dbReference type="GO" id="GO:0004674">
    <property type="term" value="F:protein serine/threonine kinase activity"/>
    <property type="evidence" value="ECO:0007669"/>
    <property type="project" value="UniProtKB-KW"/>
</dbReference>
<dbReference type="InterPro" id="IPR008271">
    <property type="entry name" value="Ser/Thr_kinase_AS"/>
</dbReference>
<dbReference type="GO" id="GO:0006508">
    <property type="term" value="P:proteolysis"/>
    <property type="evidence" value="ECO:0007669"/>
    <property type="project" value="UniProtKB-KW"/>
</dbReference>
<dbReference type="Pfam" id="PF14836">
    <property type="entry name" value="Ubiquitin_3"/>
    <property type="match status" value="1"/>
</dbReference>
<feature type="compositionally biased region" description="Basic and acidic residues" evidence="10">
    <location>
        <begin position="495"/>
        <end position="505"/>
    </location>
</feature>
<evidence type="ECO:0000256" key="7">
    <source>
        <dbReference type="ARBA" id="ARBA00022840"/>
    </source>
</evidence>
<dbReference type="InterPro" id="IPR028135">
    <property type="entry name" value="Ub_USP-typ"/>
</dbReference>
<sequence>MSFLNSFKKLFRLGGEDDLKNKKRELYKNIKRDIDPKIQWEILAEIGDGAFGKVYKAENKEKDILAALKHVEIKSEEDIEDFSVEINILTDCRHKNVVSLYEAFYYDSKLWMFIEYCGGGAIDSIMVELEKPLNEKQIRYVCHEMCEGLEFLHESKVIHRDLKAGNVLLTQEGDVKLADFGVSAMNTKTVQRRDSFIGTPYWMAPEVIMCETLKDSPYNYKADIWSLGITMIEFAQIEPPNHDMHPMRVLIKIQKSDPPTLSGPSRWTKSFNEFIKICLNKDPEQRPTAGELLQHRFIKDYTNKSDILNLVLESKAEVVETVEDLTEEDDIKEMKRHMSDMSSIDLDEISTSGGETDQEKAPTPEKEVVKEKKKTSVVEEKKESVVIEKKNEPAVVEKEKEPAVVEKEKEPAPVEKEKEPVVEEKKETIVVEEKKIDEKEEEKPVDPVPVVPEPSVSPKPSPKQSPAPSPERSPVTTPPKQVSPQRSPEASPQKVAKEDQDKSSDEGLGPSSDEKSDTSQNESISKPVEDGIKYDVDEIVDDLINEVIRATETEPSVAAVVFDAIKDVITQEDGDDQNEESVYDVTDIEFELDEVKDETEEKQDSDNKSETSDVSKQTQDNESIGNDKTNSVTRIEIGQPGDKPKTEIVSKPPQEMEVQEIKVKVESDDEKSEKVEEKESDSKSKGKNISVITINGQSVPPAGNSVLVNGHVTGVKDTSGNEIMINSISNQKNDPNVPQTDLDSCDVEEGHNDQKSDTESVNTEDSMDIVEPRKPRNKAQGHLRNRSENKSQYRTLTKTRRYMKDGVVVTSTTQKVVQAGEENRIRVDFYDRKQDLRELKMLQKQENKQYQDLVYKSQGARETQERKFDYDMQNLKKNYDQDMDTLTKQQKQQVEKAESSQQLDMKGAAKRIKIEQEKELKMFKEQQKQEMKLLKQELDFMSKDNKKEAMRKRKDEKEIELADKERQFMENQQERMEKHMKQIADTHRQKVALLESQFLQQKQQLLRAREAAIWELEKQQLHEKHQLAKSQLKDMFFLKRHQMLTRHQKEVDQMKRSNLGKEEEMQRRHVLEKRRLPKILKNEAKTRAQMFKQSLRLRVVGSPEDDRAKMKQFEENEKKRIKSEQQRQENKHKKQWEDLVFRNETSLRELEQLQGEKRKMLMEQETQKIKELDEQYSNELREWKNQLVPRKQRLEEEFQKQREEQEKFYGTVVITGNENAYSSSRPSPSASLKTADGQNLIRVMQVDSEPTGTNSSISSGSNTNSNNTTISNSEVSKAVHRGHTRSFFGKMAAIPTQHSNTDLSTQKAILEQLFLKKEIEGDFWYVVVAEWLEQLKRYTGISSSRKFLYHSRSHPGPIITRRDYAHTVDVVHEDAWRMLIQWYGIAEGHRPMKLVVYAYSRAQEIEHNLNSFKIMLANAPAEEFHNVRFSKLEKVGHLEWKLRDIYQIHKNEKSRIWAKSDSDSEWQLLLDRDKSVGKALMIDSDFTRPIIAMEICKGDGVWKNSPGSSDCPQDTSIGPLYERNIFDDITSNWEVDIHEQIDHLGKSMIDNLHVNFNAFVQRAKEYVDERDTNLRHRERNLCMRENYVDNMEKTMKEKERKLDSALQDYENLIRINEEKIEAFEIEHLKKMEEMEVAFDRRLIDMNKQRDEFERERENFHHELQKMSEMYRIQENKIKLDIGGQQFSTSLTTLTRDSSSMLAAMFSGRHQLKTEPDGSHFIDRDGTHFRYILNFLRDGCIKEGTLPPSEFILRELLAEAEFYQISGLVEYLNTLLFKTDDSGDTHSLV</sequence>
<keyword evidence="6" id="KW-0418">Kinase</keyword>
<dbReference type="SMART" id="SM00220">
    <property type="entry name" value="S_TKc"/>
    <property type="match status" value="1"/>
</dbReference>
<dbReference type="PROSITE" id="PS50011">
    <property type="entry name" value="PROTEIN_KINASE_DOM"/>
    <property type="match status" value="1"/>
</dbReference>
<evidence type="ECO:0000313" key="13">
    <source>
        <dbReference type="EMBL" id="CAG2237192.1"/>
    </source>
</evidence>
<evidence type="ECO:0000256" key="1">
    <source>
        <dbReference type="ARBA" id="ARBA00022527"/>
    </source>
</evidence>
<feature type="region of interest" description="Disordered" evidence="10">
    <location>
        <begin position="728"/>
        <end position="792"/>
    </location>
</feature>
<feature type="coiled-coil region" evidence="9">
    <location>
        <begin position="917"/>
        <end position="1019"/>
    </location>
</feature>
<feature type="compositionally biased region" description="Acidic residues" evidence="10">
    <location>
        <begin position="570"/>
        <end position="601"/>
    </location>
</feature>
<dbReference type="PROSITE" id="PS00107">
    <property type="entry name" value="PROTEIN_KINASE_ATP"/>
    <property type="match status" value="1"/>
</dbReference>
<dbReference type="GO" id="GO:0005524">
    <property type="term" value="F:ATP binding"/>
    <property type="evidence" value="ECO:0007669"/>
    <property type="project" value="UniProtKB-UniRule"/>
</dbReference>
<proteinExistence type="predicted"/>
<evidence type="ECO:0000256" key="3">
    <source>
        <dbReference type="ARBA" id="ARBA00022670"/>
    </source>
</evidence>
<feature type="domain" description="Protein kinase" evidence="11">
    <location>
        <begin position="40"/>
        <end position="298"/>
    </location>
</feature>
<feature type="compositionally biased region" description="Low complexity" evidence="10">
    <location>
        <begin position="1251"/>
        <end position="1271"/>
    </location>
</feature>
<keyword evidence="3" id="KW-0645">Protease</keyword>
<evidence type="ECO:0000256" key="8">
    <source>
        <dbReference type="PROSITE-ProRule" id="PRU10141"/>
    </source>
</evidence>
<keyword evidence="9" id="KW-0175">Coiled coil</keyword>
<dbReference type="PANTHER" id="PTHR46538:SF3">
    <property type="entry name" value="PROTEIN KINASE DOMAIN-CONTAINING PROTEIN"/>
    <property type="match status" value="1"/>
</dbReference>
<comment type="caution">
    <text evidence="13">The sequence shown here is derived from an EMBL/GenBank/DDBJ whole genome shotgun (WGS) entry which is preliminary data.</text>
</comment>
<keyword evidence="3" id="KW-0378">Hydrolase</keyword>
<evidence type="ECO:0000259" key="11">
    <source>
        <dbReference type="PROSITE" id="PS50011"/>
    </source>
</evidence>
<evidence type="ECO:0000256" key="6">
    <source>
        <dbReference type="ARBA" id="ARBA00022777"/>
    </source>
</evidence>
<dbReference type="InterPro" id="IPR051585">
    <property type="entry name" value="STE20_Ser/Thr_Kinases"/>
</dbReference>
<keyword evidence="14" id="KW-1185">Reference proteome</keyword>
<dbReference type="Pfam" id="PF02214">
    <property type="entry name" value="BTB_2"/>
    <property type="match status" value="1"/>
</dbReference>
<feature type="coiled-coil region" evidence="9">
    <location>
        <begin position="1588"/>
        <end position="1669"/>
    </location>
</feature>
<feature type="coiled-coil region" evidence="9">
    <location>
        <begin position="833"/>
        <end position="892"/>
    </location>
</feature>
<dbReference type="PANTHER" id="PTHR46538">
    <property type="entry name" value="PROTEIN KINASE DOMAIN-CONTAINING PROTEIN"/>
    <property type="match status" value="1"/>
</dbReference>
<dbReference type="SUPFAM" id="SSF54695">
    <property type="entry name" value="POZ domain"/>
    <property type="match status" value="1"/>
</dbReference>
<dbReference type="SUPFAM" id="SSF143791">
    <property type="entry name" value="DUSP-like"/>
    <property type="match status" value="1"/>
</dbReference>
<dbReference type="InterPro" id="IPR017441">
    <property type="entry name" value="Protein_kinase_ATP_BS"/>
</dbReference>
<feature type="region of interest" description="Disordered" evidence="10">
    <location>
        <begin position="569"/>
        <end position="689"/>
    </location>
</feature>
<dbReference type="InterPro" id="IPR000719">
    <property type="entry name" value="Prot_kinase_dom"/>
</dbReference>
<feature type="domain" description="DUSP" evidence="12">
    <location>
        <begin position="1301"/>
        <end position="1397"/>
    </location>
</feature>
<dbReference type="EC" id="2.7.11.1" evidence="13"/>
<dbReference type="InterPro" id="IPR006615">
    <property type="entry name" value="Pept_C19_DUSP"/>
</dbReference>
<dbReference type="Gene3D" id="3.30.2230.10">
    <property type="entry name" value="DUSP-like"/>
    <property type="match status" value="1"/>
</dbReference>
<dbReference type="Gene3D" id="1.10.510.10">
    <property type="entry name" value="Transferase(Phosphotransferase) domain 1"/>
    <property type="match status" value="1"/>
</dbReference>
<dbReference type="PROSITE" id="PS00108">
    <property type="entry name" value="PROTEIN_KINASE_ST"/>
    <property type="match status" value="1"/>
</dbReference>
<evidence type="ECO:0000256" key="2">
    <source>
        <dbReference type="ARBA" id="ARBA00022553"/>
    </source>
</evidence>
<feature type="compositionally biased region" description="Basic and acidic residues" evidence="10">
    <location>
        <begin position="659"/>
        <end position="684"/>
    </location>
</feature>
<keyword evidence="1" id="KW-0723">Serine/threonine-protein kinase</keyword>
<dbReference type="InterPro" id="IPR000210">
    <property type="entry name" value="BTB/POZ_dom"/>
</dbReference>